<dbReference type="Proteomes" id="UP000029120">
    <property type="component" value="Chromosome 2"/>
</dbReference>
<keyword evidence="1" id="KW-0812">Transmembrane</keyword>
<dbReference type="CDD" id="cd04038">
    <property type="entry name" value="C2_ArfGAP"/>
    <property type="match status" value="1"/>
</dbReference>
<dbReference type="OrthoDB" id="27934at2759"/>
<keyword evidence="2" id="KW-0732">Signal</keyword>
<gene>
    <name evidence="4" type="ordered locus">AALP_Aa2g172800</name>
</gene>
<feature type="chain" id="PRO_5001823343" description="C2 domain-containing protein" evidence="2">
    <location>
        <begin position="26"/>
        <end position="808"/>
    </location>
</feature>
<evidence type="ECO:0000256" key="2">
    <source>
        <dbReference type="SAM" id="SignalP"/>
    </source>
</evidence>
<reference evidence="5" key="1">
    <citation type="journal article" date="2015" name="Nat. Plants">
        <title>Genome expansion of Arabis alpina linked with retrotransposition and reduced symmetric DNA methylation.</title>
        <authorList>
            <person name="Willing E.M."/>
            <person name="Rawat V."/>
            <person name="Mandakova T."/>
            <person name="Maumus F."/>
            <person name="James G.V."/>
            <person name="Nordstroem K.J."/>
            <person name="Becker C."/>
            <person name="Warthmann N."/>
            <person name="Chica C."/>
            <person name="Szarzynska B."/>
            <person name="Zytnicki M."/>
            <person name="Albani M.C."/>
            <person name="Kiefer C."/>
            <person name="Bergonzi S."/>
            <person name="Castaings L."/>
            <person name="Mateos J.L."/>
            <person name="Berns M.C."/>
            <person name="Bujdoso N."/>
            <person name="Piofczyk T."/>
            <person name="de Lorenzo L."/>
            <person name="Barrero-Sicilia C."/>
            <person name="Mateos I."/>
            <person name="Piednoel M."/>
            <person name="Hagmann J."/>
            <person name="Chen-Min-Tao R."/>
            <person name="Iglesias-Fernandez R."/>
            <person name="Schuster S.C."/>
            <person name="Alonso-Blanco C."/>
            <person name="Roudier F."/>
            <person name="Carbonero P."/>
            <person name="Paz-Ares J."/>
            <person name="Davis S.J."/>
            <person name="Pecinka A."/>
            <person name="Quesneville H."/>
            <person name="Colot V."/>
            <person name="Lysak M.A."/>
            <person name="Weigel D."/>
            <person name="Coupland G."/>
            <person name="Schneeberger K."/>
        </authorList>
    </citation>
    <scope>NUCLEOTIDE SEQUENCE [LARGE SCALE GENOMIC DNA]</scope>
    <source>
        <strain evidence="5">cv. Pajares</strain>
    </source>
</reference>
<keyword evidence="1" id="KW-1133">Transmembrane helix</keyword>
<dbReference type="Pfam" id="PF00168">
    <property type="entry name" value="C2"/>
    <property type="match status" value="1"/>
</dbReference>
<dbReference type="PANTHER" id="PTHR45084">
    <property type="entry name" value="ERAD-ASSOCIATED E3 UBIQUITIN-PROTEIN LIGASE COMPONENT HRD3A-RELATED"/>
    <property type="match status" value="1"/>
</dbReference>
<dbReference type="eggNOG" id="KOG1030">
    <property type="taxonomic scope" value="Eukaryota"/>
</dbReference>
<dbReference type="eggNOG" id="KOG1550">
    <property type="taxonomic scope" value="Eukaryota"/>
</dbReference>
<keyword evidence="1" id="KW-0472">Membrane</keyword>
<dbReference type="InterPro" id="IPR044623">
    <property type="entry name" value="HRD3"/>
</dbReference>
<feature type="transmembrane region" description="Helical" evidence="1">
    <location>
        <begin position="591"/>
        <end position="611"/>
    </location>
</feature>
<dbReference type="InterPro" id="IPR006597">
    <property type="entry name" value="Sel1-like"/>
</dbReference>
<dbReference type="InterPro" id="IPR000008">
    <property type="entry name" value="C2_dom"/>
</dbReference>
<dbReference type="Pfam" id="PF08238">
    <property type="entry name" value="Sel1"/>
    <property type="match status" value="7"/>
</dbReference>
<dbReference type="PANTHER" id="PTHR45084:SF1">
    <property type="entry name" value="ERAD-ASSOCIATED E3 UBIQUITIN-PROTEIN LIGASE COMPONENT HRD3A-RELATED"/>
    <property type="match status" value="1"/>
</dbReference>
<dbReference type="SUPFAM" id="SSF81901">
    <property type="entry name" value="HCP-like"/>
    <property type="match status" value="3"/>
</dbReference>
<keyword evidence="5" id="KW-1185">Reference proteome</keyword>
<protein>
    <recommendedName>
        <fullName evidence="3">C2 domain-containing protein</fullName>
    </recommendedName>
</protein>
<dbReference type="Gene3D" id="1.25.40.10">
    <property type="entry name" value="Tetratricopeptide repeat domain"/>
    <property type="match status" value="1"/>
</dbReference>
<dbReference type="SMART" id="SM00671">
    <property type="entry name" value="SEL1"/>
    <property type="match status" value="8"/>
</dbReference>
<organism evidence="4 5">
    <name type="scientific">Arabis alpina</name>
    <name type="common">Alpine rock-cress</name>
    <dbReference type="NCBI Taxonomy" id="50452"/>
    <lineage>
        <taxon>Eukaryota</taxon>
        <taxon>Viridiplantae</taxon>
        <taxon>Streptophyta</taxon>
        <taxon>Embryophyta</taxon>
        <taxon>Tracheophyta</taxon>
        <taxon>Spermatophyta</taxon>
        <taxon>Magnoliopsida</taxon>
        <taxon>eudicotyledons</taxon>
        <taxon>Gunneridae</taxon>
        <taxon>Pentapetalae</taxon>
        <taxon>rosids</taxon>
        <taxon>malvids</taxon>
        <taxon>Brassicales</taxon>
        <taxon>Brassicaceae</taxon>
        <taxon>Arabideae</taxon>
        <taxon>Arabis</taxon>
    </lineage>
</organism>
<name>A0A087HI41_ARAAL</name>
<evidence type="ECO:0000313" key="4">
    <source>
        <dbReference type="EMBL" id="KFK41793.1"/>
    </source>
</evidence>
<dbReference type="GO" id="GO:0036503">
    <property type="term" value="P:ERAD pathway"/>
    <property type="evidence" value="ECO:0007669"/>
    <property type="project" value="InterPro"/>
</dbReference>
<evidence type="ECO:0000259" key="3">
    <source>
        <dbReference type="PROSITE" id="PS50004"/>
    </source>
</evidence>
<proteinExistence type="predicted"/>
<accession>A0A087HI41</accession>
<dbReference type="Gene3D" id="2.60.40.150">
    <property type="entry name" value="C2 domain"/>
    <property type="match status" value="1"/>
</dbReference>
<dbReference type="SUPFAM" id="SSF49562">
    <property type="entry name" value="C2 domain (Calcium/lipid-binding domain, CaLB)"/>
    <property type="match status" value="1"/>
</dbReference>
<dbReference type="OMA" id="YTKAREC"/>
<dbReference type="PROSITE" id="PS50004">
    <property type="entry name" value="C2"/>
    <property type="match status" value="1"/>
</dbReference>
<sequence>MSASSHKIRVFSLLIFSLYIHRVQGQSFVLKFSDDDFHSGFDNNSTNEYSDSDEFLQPESISEQDLDPGSWLPIFEQNDSALTSAGYYSGLQKILFAASEGNTMLMEEAVTELEASASIGDPHSQSLMGFVYGIGMIREKSGSKSFLQHQFAAEGGNMQSKMALAFRYIRLDMHEKAVQLYAEVAEAAVNSFLISQDFSMVEPIRIHRGTEENKNILRKFGEDFKILEYQAQIIGNPSAMYRVGMFYYFGMRGLRRDYAKAIYWFSKAVEKGELNSMVFLGDIYAPGGSAERNYTKAFECFALASEQGLYSAFNGLGYLYFNGYGVDKNYTKARECFEKVASREDPTGIYYLGMLYLKGVGVERDVKQATKYFLLAANAGLPKAIYQIAKMLHAGAELKNNLNMLKMAAAFYTLVAERGPWCSLSRWALKADVQGDVGKAFILYSRMSELGYEVAQSNAAWILDKYGERSMCIGVSGFCTAKERHDRAHSLWWRASEQGNDYAALLVGDAYYYGRGEERDFVRAAEAYMYAKCQLNAQAMFNLAYMHEYGQGLPFDLNLAKSYYDQALENEPASKLPIMLGLARLWIRRNYAHISIMVTLLLVSFTTFLHLRERRRRQVVIDPVGADVAQPLAGPLAFPGMSLMDNLLGILRVRVKRGINLAVRDVCSSDPYVVLKLGRQKLKTKVVKKNVNPKWEEDLTFTVTDPNLPLNLIVYDHDFFSKDDKMGDAEIDLKPYIEALRMELSGLPDGTIISTINPSRGNCLAEESYVRCINDRIIQNICLRLRNVERGEVEVELQWIDLPGSKGL</sequence>
<feature type="signal peptide" evidence="2">
    <location>
        <begin position="1"/>
        <end position="25"/>
    </location>
</feature>
<dbReference type="AlphaFoldDB" id="A0A087HI41"/>
<dbReference type="InterPro" id="IPR035892">
    <property type="entry name" value="C2_domain_sf"/>
</dbReference>
<dbReference type="InterPro" id="IPR011990">
    <property type="entry name" value="TPR-like_helical_dom_sf"/>
</dbReference>
<dbReference type="SMART" id="SM00239">
    <property type="entry name" value="C2"/>
    <property type="match status" value="1"/>
</dbReference>
<evidence type="ECO:0000313" key="5">
    <source>
        <dbReference type="Proteomes" id="UP000029120"/>
    </source>
</evidence>
<evidence type="ECO:0000256" key="1">
    <source>
        <dbReference type="SAM" id="Phobius"/>
    </source>
</evidence>
<feature type="domain" description="C2" evidence="3">
    <location>
        <begin position="632"/>
        <end position="746"/>
    </location>
</feature>
<dbReference type="EMBL" id="CM002870">
    <property type="protein sequence ID" value="KFK41793.1"/>
    <property type="molecule type" value="Genomic_DNA"/>
</dbReference>
<dbReference type="Gramene" id="KFK41793">
    <property type="protein sequence ID" value="KFK41793"/>
    <property type="gene ID" value="AALP_AA2G172800"/>
</dbReference>